<gene>
    <name evidence="2" type="ORF">LTRI10_LOCUS40567</name>
</gene>
<evidence type="ECO:0000313" key="2">
    <source>
        <dbReference type="EMBL" id="CAL1400437.1"/>
    </source>
</evidence>
<dbReference type="InterPro" id="IPR013103">
    <property type="entry name" value="RVT_2"/>
</dbReference>
<organism evidence="2 3">
    <name type="scientific">Linum trigynum</name>
    <dbReference type="NCBI Taxonomy" id="586398"/>
    <lineage>
        <taxon>Eukaryota</taxon>
        <taxon>Viridiplantae</taxon>
        <taxon>Streptophyta</taxon>
        <taxon>Embryophyta</taxon>
        <taxon>Tracheophyta</taxon>
        <taxon>Spermatophyta</taxon>
        <taxon>Magnoliopsida</taxon>
        <taxon>eudicotyledons</taxon>
        <taxon>Gunneridae</taxon>
        <taxon>Pentapetalae</taxon>
        <taxon>rosids</taxon>
        <taxon>fabids</taxon>
        <taxon>Malpighiales</taxon>
        <taxon>Linaceae</taxon>
        <taxon>Linum</taxon>
    </lineage>
</organism>
<protein>
    <recommendedName>
        <fullName evidence="1">Reverse transcriptase Ty1/copia-type domain-containing protein</fullName>
    </recommendedName>
</protein>
<evidence type="ECO:0000313" key="3">
    <source>
        <dbReference type="Proteomes" id="UP001497516"/>
    </source>
</evidence>
<dbReference type="AlphaFoldDB" id="A0AAV2FR10"/>
<keyword evidence="3" id="KW-1185">Reference proteome</keyword>
<reference evidence="2 3" key="1">
    <citation type="submission" date="2024-04" db="EMBL/GenBank/DDBJ databases">
        <authorList>
            <person name="Fracassetti M."/>
        </authorList>
    </citation>
    <scope>NUCLEOTIDE SEQUENCE [LARGE SCALE GENOMIC DNA]</scope>
</reference>
<dbReference type="InterPro" id="IPR043502">
    <property type="entry name" value="DNA/RNA_pol_sf"/>
</dbReference>
<sequence>MWDIVARPLHASIIGSKWVFDVKLHPNGSLGRFKTRVVAQGFKQEFEIDYEETFAPVAKMQTVKTLFVVAALRGWCLKKLDVKNAFLHGDLKKTIYMECPPGYLGGDKSKVCLLHRFFYGLKHTTRAWFEKFQDTILLAGFTHSDNDPSLFVQRIDRGITILLIYVDDMLISGYNVGRIQELTATLHATFHLKELGDVSYFLGLEVQLGEAFGRFGSNRIEIMYTGFPSSIKSQTEL</sequence>
<evidence type="ECO:0000259" key="1">
    <source>
        <dbReference type="Pfam" id="PF07727"/>
    </source>
</evidence>
<dbReference type="EMBL" id="OZ034820">
    <property type="protein sequence ID" value="CAL1400437.1"/>
    <property type="molecule type" value="Genomic_DNA"/>
</dbReference>
<proteinExistence type="predicted"/>
<dbReference type="Proteomes" id="UP001497516">
    <property type="component" value="Chromosome 7"/>
</dbReference>
<dbReference type="SUPFAM" id="SSF56672">
    <property type="entry name" value="DNA/RNA polymerases"/>
    <property type="match status" value="1"/>
</dbReference>
<dbReference type="PANTHER" id="PTHR43383">
    <property type="entry name" value="NODULIN 6"/>
    <property type="match status" value="1"/>
</dbReference>
<name>A0AAV2FR10_9ROSI</name>
<dbReference type="Pfam" id="PF07727">
    <property type="entry name" value="RVT_2"/>
    <property type="match status" value="1"/>
</dbReference>
<feature type="domain" description="Reverse transcriptase Ty1/copia-type" evidence="1">
    <location>
        <begin position="2"/>
        <end position="207"/>
    </location>
</feature>
<dbReference type="PANTHER" id="PTHR43383:SF2">
    <property type="entry name" value="AMIDOHYDROLASE 2 FAMILY PROTEIN"/>
    <property type="match status" value="1"/>
</dbReference>
<accession>A0AAV2FR10</accession>